<protein>
    <submittedName>
        <fullName evidence="1">Uncharacterized protein</fullName>
    </submittedName>
</protein>
<sequence length="78" mass="8839">LPNLCKGIGKRHFKQFLEMFLEDIFYSLTCENILTSSAASQCLTLLSNMLGPNILRARIENLNPGYLKLMETSMMVDP</sequence>
<evidence type="ECO:0000313" key="1">
    <source>
        <dbReference type="EMBL" id="GBN88208.1"/>
    </source>
</evidence>
<dbReference type="Proteomes" id="UP000499080">
    <property type="component" value="Unassembled WGS sequence"/>
</dbReference>
<gene>
    <name evidence="1" type="ORF">AVEN_233420_1</name>
</gene>
<feature type="non-terminal residue" evidence="1">
    <location>
        <position position="1"/>
    </location>
</feature>
<organism evidence="1 2">
    <name type="scientific">Araneus ventricosus</name>
    <name type="common">Orbweaver spider</name>
    <name type="synonym">Epeira ventricosa</name>
    <dbReference type="NCBI Taxonomy" id="182803"/>
    <lineage>
        <taxon>Eukaryota</taxon>
        <taxon>Metazoa</taxon>
        <taxon>Ecdysozoa</taxon>
        <taxon>Arthropoda</taxon>
        <taxon>Chelicerata</taxon>
        <taxon>Arachnida</taxon>
        <taxon>Araneae</taxon>
        <taxon>Araneomorphae</taxon>
        <taxon>Entelegynae</taxon>
        <taxon>Araneoidea</taxon>
        <taxon>Araneidae</taxon>
        <taxon>Araneus</taxon>
    </lineage>
</organism>
<name>A0A4Y2SIX2_ARAVE</name>
<comment type="caution">
    <text evidence="1">The sequence shown here is derived from an EMBL/GenBank/DDBJ whole genome shotgun (WGS) entry which is preliminary data.</text>
</comment>
<dbReference type="EMBL" id="BGPR01022160">
    <property type="protein sequence ID" value="GBN88208.1"/>
    <property type="molecule type" value="Genomic_DNA"/>
</dbReference>
<dbReference type="OrthoDB" id="414039at2759"/>
<proteinExistence type="predicted"/>
<reference evidence="1 2" key="1">
    <citation type="journal article" date="2019" name="Sci. Rep.">
        <title>Orb-weaving spider Araneus ventricosus genome elucidates the spidroin gene catalogue.</title>
        <authorList>
            <person name="Kono N."/>
            <person name="Nakamura H."/>
            <person name="Ohtoshi R."/>
            <person name="Moran D.A.P."/>
            <person name="Shinohara A."/>
            <person name="Yoshida Y."/>
            <person name="Fujiwara M."/>
            <person name="Mori M."/>
            <person name="Tomita M."/>
            <person name="Arakawa K."/>
        </authorList>
    </citation>
    <scope>NUCLEOTIDE SEQUENCE [LARGE SCALE GENOMIC DNA]</scope>
</reference>
<keyword evidence="2" id="KW-1185">Reference proteome</keyword>
<accession>A0A4Y2SIX2</accession>
<evidence type="ECO:0000313" key="2">
    <source>
        <dbReference type="Proteomes" id="UP000499080"/>
    </source>
</evidence>
<dbReference type="AlphaFoldDB" id="A0A4Y2SIX2"/>